<keyword evidence="2" id="KW-1185">Reference proteome</keyword>
<name>A0A9Q8SEI3_9PEZI</name>
<evidence type="ECO:0000313" key="2">
    <source>
        <dbReference type="Proteomes" id="UP000830671"/>
    </source>
</evidence>
<dbReference type="AlphaFoldDB" id="A0A9Q8SEI3"/>
<gene>
    <name evidence="1" type="ORF">CLUP02_17436</name>
</gene>
<organism evidence="1 2">
    <name type="scientific">Colletotrichum lupini</name>
    <dbReference type="NCBI Taxonomy" id="145971"/>
    <lineage>
        <taxon>Eukaryota</taxon>
        <taxon>Fungi</taxon>
        <taxon>Dikarya</taxon>
        <taxon>Ascomycota</taxon>
        <taxon>Pezizomycotina</taxon>
        <taxon>Sordariomycetes</taxon>
        <taxon>Hypocreomycetidae</taxon>
        <taxon>Glomerellales</taxon>
        <taxon>Glomerellaceae</taxon>
        <taxon>Colletotrichum</taxon>
        <taxon>Colletotrichum acutatum species complex</taxon>
    </lineage>
</organism>
<dbReference type="Proteomes" id="UP000830671">
    <property type="component" value="Chromosome 10"/>
</dbReference>
<dbReference type="RefSeq" id="XP_049137570.1">
    <property type="nucleotide sequence ID" value="XM_049296346.1"/>
</dbReference>
<sequence>MRTRSASIFFHFHVFLLYNTYSKTRASKSLHLLLAIVKQLRRESWISYDIRLRRPVLEEICQVGWHHHSSTFGIIVQNRRSALEWSKRRLV</sequence>
<dbReference type="GeneID" id="73351356"/>
<dbReference type="EMBL" id="CP019472">
    <property type="protein sequence ID" value="UQC75927.1"/>
    <property type="molecule type" value="Genomic_DNA"/>
</dbReference>
<accession>A0A9Q8SEI3</accession>
<protein>
    <submittedName>
        <fullName evidence="1">Uncharacterized protein</fullName>
    </submittedName>
</protein>
<proteinExistence type="predicted"/>
<evidence type="ECO:0000313" key="1">
    <source>
        <dbReference type="EMBL" id="UQC75927.1"/>
    </source>
</evidence>
<reference evidence="1" key="1">
    <citation type="journal article" date="2021" name="Mol. Plant Microbe Interact.">
        <title>Complete Genome Sequence of the Plant-Pathogenic Fungus Colletotrichum lupini.</title>
        <authorList>
            <person name="Baroncelli R."/>
            <person name="Pensec F."/>
            <person name="Da Lio D."/>
            <person name="Boufleur T."/>
            <person name="Vicente I."/>
            <person name="Sarrocco S."/>
            <person name="Picot A."/>
            <person name="Baraldi E."/>
            <person name="Sukno S."/>
            <person name="Thon M."/>
            <person name="Le Floch G."/>
        </authorList>
    </citation>
    <scope>NUCLEOTIDE SEQUENCE</scope>
    <source>
        <strain evidence="1">IMI 504893</strain>
    </source>
</reference>
<dbReference type="KEGG" id="clup:CLUP02_17436"/>